<evidence type="ECO:0000256" key="1">
    <source>
        <dbReference type="SAM" id="Phobius"/>
    </source>
</evidence>
<sequence length="59" mass="6851">MMILFIIVALVLNVSFMMWFEKHDLYAMAHHGYAFLIFLGLFGVLLGLSFSLLKRVSRE</sequence>
<keyword evidence="1" id="KW-1133">Transmembrane helix</keyword>
<evidence type="ECO:0000313" key="3">
    <source>
        <dbReference type="Proteomes" id="UP000664658"/>
    </source>
</evidence>
<gene>
    <name evidence="2" type="ORF">J2R62_12995</name>
</gene>
<accession>A0A379CQH1</accession>
<reference evidence="2" key="1">
    <citation type="submission" date="2021-03" db="EMBL/GenBank/DDBJ databases">
        <title>Plesiomonas shigelloides zfcc0051, isolated from zebrafish feces.</title>
        <authorList>
            <person name="Vanderhoek Z."/>
            <person name="Gaulke C."/>
        </authorList>
    </citation>
    <scope>NUCLEOTIDE SEQUENCE</scope>
    <source>
        <strain evidence="2">Zfcc0051</strain>
    </source>
</reference>
<proteinExistence type="predicted"/>
<feature type="transmembrane region" description="Helical" evidence="1">
    <location>
        <begin position="33"/>
        <end position="53"/>
    </location>
</feature>
<dbReference type="AlphaFoldDB" id="A0A379CQH1"/>
<dbReference type="EMBL" id="JAFNAA010000015">
    <property type="protein sequence ID" value="MBO1109111.1"/>
    <property type="molecule type" value="Genomic_DNA"/>
</dbReference>
<protein>
    <submittedName>
        <fullName evidence="2">Uncharacterized protein</fullName>
    </submittedName>
</protein>
<evidence type="ECO:0000313" key="2">
    <source>
        <dbReference type="EMBL" id="MBO1109111.1"/>
    </source>
</evidence>
<name>A0A379CQH1_PLESH</name>
<keyword evidence="1" id="KW-0812">Transmembrane</keyword>
<organism evidence="2 3">
    <name type="scientific">Plesiomonas shigelloides</name>
    <name type="common">Aeromonas shigelloides</name>
    <dbReference type="NCBI Taxonomy" id="703"/>
    <lineage>
        <taxon>Bacteria</taxon>
        <taxon>Pseudomonadati</taxon>
        <taxon>Pseudomonadota</taxon>
        <taxon>Gammaproteobacteria</taxon>
        <taxon>Enterobacterales</taxon>
        <taxon>Enterobacteriaceae</taxon>
        <taxon>Plesiomonas</taxon>
    </lineage>
</organism>
<dbReference type="RefSeq" id="WP_036769754.1">
    <property type="nucleotide sequence ID" value="NZ_CP050969.1"/>
</dbReference>
<dbReference type="KEGG" id="pshi:SAMEA2665130_1533"/>
<dbReference type="Proteomes" id="UP000664658">
    <property type="component" value="Unassembled WGS sequence"/>
</dbReference>
<keyword evidence="1" id="KW-0472">Membrane</keyword>
<dbReference type="GeneID" id="69706468"/>
<comment type="caution">
    <text evidence="2">The sequence shown here is derived from an EMBL/GenBank/DDBJ whole genome shotgun (WGS) entry which is preliminary data.</text>
</comment>